<comment type="subcellular location">
    <subcellularLocation>
        <location evidence="1">Cell membrane</location>
        <topology evidence="1">Multi-pass membrane protein</topology>
    </subcellularLocation>
</comment>
<dbReference type="PATRIC" id="fig|1365250.3.peg.2777"/>
<evidence type="ECO:0000256" key="3">
    <source>
        <dbReference type="ARBA" id="ARBA00022692"/>
    </source>
</evidence>
<feature type="transmembrane region" description="Helical" evidence="6">
    <location>
        <begin position="35"/>
        <end position="55"/>
    </location>
</feature>
<dbReference type="AlphaFoldDB" id="A0A166WQL0"/>
<evidence type="ECO:0000256" key="4">
    <source>
        <dbReference type="ARBA" id="ARBA00022989"/>
    </source>
</evidence>
<dbReference type="Pfam" id="PF03788">
    <property type="entry name" value="LrgA"/>
    <property type="match status" value="1"/>
</dbReference>
<evidence type="ECO:0000256" key="6">
    <source>
        <dbReference type="SAM" id="Phobius"/>
    </source>
</evidence>
<feature type="transmembrane region" description="Helical" evidence="6">
    <location>
        <begin position="88"/>
        <end position="106"/>
    </location>
</feature>
<keyword evidence="3 6" id="KW-0812">Transmembrane</keyword>
<gene>
    <name evidence="7" type="ORF">N475_02770</name>
</gene>
<dbReference type="PANTHER" id="PTHR33931">
    <property type="entry name" value="HOLIN-LIKE PROTEIN CIDA-RELATED"/>
    <property type="match status" value="1"/>
</dbReference>
<sequence>MHLLKFSIGILIIFICLWSAKMIVAFYALPIPASLLGLLILFGLLHWKLIGIDWLEPASPLLIKYLAFFFIPVGVGVINHLSLLANNILLIIILLFGLPAIVLVAVGKVSNKGRYRD</sequence>
<dbReference type="Proteomes" id="UP000076643">
    <property type="component" value="Unassembled WGS sequence"/>
</dbReference>
<feature type="transmembrane region" description="Helical" evidence="6">
    <location>
        <begin position="7"/>
        <end position="29"/>
    </location>
</feature>
<name>A0A166WQL0_9GAMM</name>
<organism evidence="7 8">
    <name type="scientific">Pseudoalteromonas luteoviolacea DSM 6061</name>
    <dbReference type="NCBI Taxonomy" id="1365250"/>
    <lineage>
        <taxon>Bacteria</taxon>
        <taxon>Pseudomonadati</taxon>
        <taxon>Pseudomonadota</taxon>
        <taxon>Gammaproteobacteria</taxon>
        <taxon>Alteromonadales</taxon>
        <taxon>Pseudoalteromonadaceae</taxon>
        <taxon>Pseudoalteromonas</taxon>
    </lineage>
</organism>
<keyword evidence="2" id="KW-1003">Cell membrane</keyword>
<evidence type="ECO:0000313" key="7">
    <source>
        <dbReference type="EMBL" id="KZN37756.1"/>
    </source>
</evidence>
<dbReference type="InterPro" id="IPR005538">
    <property type="entry name" value="LrgA/CidA"/>
</dbReference>
<dbReference type="PANTHER" id="PTHR33931:SF2">
    <property type="entry name" value="HOLIN-LIKE PROTEIN CIDA"/>
    <property type="match status" value="1"/>
</dbReference>
<protein>
    <recommendedName>
        <fullName evidence="9">CidA/LrgA family protein</fullName>
    </recommendedName>
</protein>
<evidence type="ECO:0000313" key="8">
    <source>
        <dbReference type="Proteomes" id="UP000076643"/>
    </source>
</evidence>
<evidence type="ECO:0000256" key="5">
    <source>
        <dbReference type="ARBA" id="ARBA00023136"/>
    </source>
</evidence>
<keyword evidence="5 6" id="KW-0472">Membrane</keyword>
<dbReference type="EMBL" id="AUYB01000103">
    <property type="protein sequence ID" value="KZN37756.1"/>
    <property type="molecule type" value="Genomic_DNA"/>
</dbReference>
<evidence type="ECO:0008006" key="9">
    <source>
        <dbReference type="Google" id="ProtNLM"/>
    </source>
</evidence>
<keyword evidence="8" id="KW-1185">Reference proteome</keyword>
<proteinExistence type="predicted"/>
<keyword evidence="4 6" id="KW-1133">Transmembrane helix</keyword>
<accession>A0A166WQL0</accession>
<evidence type="ECO:0000256" key="1">
    <source>
        <dbReference type="ARBA" id="ARBA00004651"/>
    </source>
</evidence>
<dbReference type="GO" id="GO:0005886">
    <property type="term" value="C:plasma membrane"/>
    <property type="evidence" value="ECO:0007669"/>
    <property type="project" value="UniProtKB-SubCell"/>
</dbReference>
<feature type="transmembrane region" description="Helical" evidence="6">
    <location>
        <begin position="62"/>
        <end position="82"/>
    </location>
</feature>
<reference evidence="7 8" key="1">
    <citation type="submission" date="2013-07" db="EMBL/GenBank/DDBJ databases">
        <title>Comparative Genomic and Metabolomic Analysis of Twelve Strains of Pseudoalteromonas luteoviolacea.</title>
        <authorList>
            <person name="Vynne N.G."/>
            <person name="Mansson M."/>
            <person name="Gram L."/>
        </authorList>
    </citation>
    <scope>NUCLEOTIDE SEQUENCE [LARGE SCALE GENOMIC DNA]</scope>
    <source>
        <strain evidence="7 8">DSM 6061</strain>
    </source>
</reference>
<comment type="caution">
    <text evidence="7">The sequence shown here is derived from an EMBL/GenBank/DDBJ whole genome shotgun (WGS) entry which is preliminary data.</text>
</comment>
<evidence type="ECO:0000256" key="2">
    <source>
        <dbReference type="ARBA" id="ARBA00022475"/>
    </source>
</evidence>